<evidence type="ECO:0000256" key="1">
    <source>
        <dbReference type="SAM" id="Phobius"/>
    </source>
</evidence>
<feature type="transmembrane region" description="Helical" evidence="1">
    <location>
        <begin position="21"/>
        <end position="44"/>
    </location>
</feature>
<dbReference type="Pfam" id="PF05857">
    <property type="entry name" value="TraX"/>
    <property type="match status" value="1"/>
</dbReference>
<accession>A0ABS8FQZ8</accession>
<keyword evidence="3" id="KW-1185">Reference proteome</keyword>
<dbReference type="InterPro" id="IPR008875">
    <property type="entry name" value="TraX"/>
</dbReference>
<feature type="transmembrane region" description="Helical" evidence="1">
    <location>
        <begin position="97"/>
        <end position="116"/>
    </location>
</feature>
<protein>
    <submittedName>
        <fullName evidence="2">Conjugal transfer protein TraX</fullName>
    </submittedName>
</protein>
<name>A0ABS8FQZ8_9FIRM</name>
<feature type="transmembrane region" description="Helical" evidence="1">
    <location>
        <begin position="212"/>
        <end position="233"/>
    </location>
</feature>
<dbReference type="EMBL" id="JAJEQT010000007">
    <property type="protein sequence ID" value="MCC2219304.1"/>
    <property type="molecule type" value="Genomic_DNA"/>
</dbReference>
<reference evidence="2 3" key="1">
    <citation type="submission" date="2021-10" db="EMBL/GenBank/DDBJ databases">
        <title>Anaerobic single-cell dispensing facilitates the cultivation of human gut bacteria.</title>
        <authorList>
            <person name="Afrizal A."/>
        </authorList>
    </citation>
    <scope>NUCLEOTIDE SEQUENCE [LARGE SCALE GENOMIC DNA]</scope>
    <source>
        <strain evidence="2 3">CLA-AA-H212</strain>
    </source>
</reference>
<keyword evidence="1" id="KW-0472">Membrane</keyword>
<proteinExistence type="predicted"/>
<feature type="transmembrane region" description="Helical" evidence="1">
    <location>
        <begin position="64"/>
        <end position="85"/>
    </location>
</feature>
<dbReference type="RefSeq" id="WP_227573364.1">
    <property type="nucleotide sequence ID" value="NZ_JAJEQT010000007.1"/>
</dbReference>
<keyword evidence="1" id="KW-1133">Transmembrane helix</keyword>
<feature type="transmembrane region" description="Helical" evidence="1">
    <location>
        <begin position="136"/>
        <end position="153"/>
    </location>
</feature>
<feature type="transmembrane region" description="Helical" evidence="1">
    <location>
        <begin position="245"/>
        <end position="266"/>
    </location>
</feature>
<gene>
    <name evidence="2" type="ORF">LKD28_09690</name>
</gene>
<feature type="transmembrane region" description="Helical" evidence="1">
    <location>
        <begin position="185"/>
        <end position="200"/>
    </location>
</feature>
<feature type="transmembrane region" description="Helical" evidence="1">
    <location>
        <begin position="160"/>
        <end position="179"/>
    </location>
</feature>
<evidence type="ECO:0000313" key="3">
    <source>
        <dbReference type="Proteomes" id="UP001198495"/>
    </source>
</evidence>
<sequence>MEQTMQAEKTEVIRTGITGSTLKIIAMITMLIDHIGATIVLQLVQRNSDNFDAFGNVRMTGMVILYYVLRGIGRLAFPIFIFLLLEGFQYTHNRFLYIGRLLLFAIISEIPFDLAVNLSTNSILKGHVLEFTSQNVFFTLAIGMIVLTVLEGLRVLQIDTILKTILIVGVTALGAALAYALHTDYGAIGVLAICAAYGFRNQKKELQMAVPCIVLSVLNMSELCALADAGIVHFYNGKRGLKLKWVFYIFYPLHLLILAGICVLLFK</sequence>
<keyword evidence="1" id="KW-0812">Transmembrane</keyword>
<evidence type="ECO:0000313" key="2">
    <source>
        <dbReference type="EMBL" id="MCC2219304.1"/>
    </source>
</evidence>
<organism evidence="2 3">
    <name type="scientific">Coprococcus hominis</name>
    <name type="common">ex Arizal et al. 2022</name>
    <dbReference type="NCBI Taxonomy" id="2881262"/>
    <lineage>
        <taxon>Bacteria</taxon>
        <taxon>Bacillati</taxon>
        <taxon>Bacillota</taxon>
        <taxon>Clostridia</taxon>
        <taxon>Lachnospirales</taxon>
        <taxon>Lachnospiraceae</taxon>
        <taxon>Coprococcus</taxon>
    </lineage>
</organism>
<dbReference type="Proteomes" id="UP001198495">
    <property type="component" value="Unassembled WGS sequence"/>
</dbReference>
<comment type="caution">
    <text evidence="2">The sequence shown here is derived from an EMBL/GenBank/DDBJ whole genome shotgun (WGS) entry which is preliminary data.</text>
</comment>